<dbReference type="AlphaFoldDB" id="A0A3M0SPC4"/>
<name>A0A3M0SPC4_9CLOT</name>
<evidence type="ECO:0000313" key="1">
    <source>
        <dbReference type="EMBL" id="RMD00244.1"/>
    </source>
</evidence>
<proteinExistence type="predicted"/>
<reference evidence="1 2" key="1">
    <citation type="submission" date="2018-10" db="EMBL/GenBank/DDBJ databases">
        <title>Genome-centric metagenomics revealed C2 chemical producing, CO utilizing Clostridium with novel acetogenic gene cluster.</title>
        <authorList>
            <person name="Kang H."/>
            <person name="Park B."/>
            <person name="Choi I.G."/>
            <person name="Chang I.S."/>
        </authorList>
    </citation>
    <scope>NUCLEOTIDE SEQUENCE [LARGE SCALE GENOMIC DNA]</scope>
    <source>
        <strain evidence="1 2">H21-9</strain>
    </source>
</reference>
<dbReference type="EMBL" id="RFAQ01000030">
    <property type="protein sequence ID" value="RMD00244.1"/>
    <property type="molecule type" value="Genomic_DNA"/>
</dbReference>
<dbReference type="Proteomes" id="UP000277999">
    <property type="component" value="Unassembled WGS sequence"/>
</dbReference>
<dbReference type="RefSeq" id="WP_122059201.1">
    <property type="nucleotide sequence ID" value="NZ_RFAQ01000030.1"/>
</dbReference>
<gene>
    <name evidence="1" type="ORF">D9O40_10460</name>
</gene>
<sequence length="163" mass="19183">MNKDRFMKEVEVFLNNNKNLNKEDFETLFKFATDTKGDNTKVVFCNELIKKMFGAAYQEPLVPWNFFDTEIGKAIIKIKYGQSSDVFFVREIAETVGKSRQYINQEIQLGNLRAYKRCGNSVVYRGDLENYLKKRGIDEKVLYKETDEKMIIPSKEREEKYGE</sequence>
<evidence type="ECO:0000313" key="2">
    <source>
        <dbReference type="Proteomes" id="UP000277999"/>
    </source>
</evidence>
<accession>A0A3M0SPC4</accession>
<organism evidence="1 2">
    <name type="scientific">Clostridium autoethanogenum</name>
    <dbReference type="NCBI Taxonomy" id="84023"/>
    <lineage>
        <taxon>Bacteria</taxon>
        <taxon>Bacillati</taxon>
        <taxon>Bacillota</taxon>
        <taxon>Clostridia</taxon>
        <taxon>Eubacteriales</taxon>
        <taxon>Clostridiaceae</taxon>
        <taxon>Clostridium</taxon>
    </lineage>
</organism>
<comment type="caution">
    <text evidence="1">The sequence shown here is derived from an EMBL/GenBank/DDBJ whole genome shotgun (WGS) entry which is preliminary data.</text>
</comment>
<protein>
    <submittedName>
        <fullName evidence="1">Uncharacterized protein</fullName>
    </submittedName>
</protein>